<protein>
    <recommendedName>
        <fullName evidence="14">SsuA/THI5-like domain-containing protein</fullName>
    </recommendedName>
</protein>
<dbReference type="PANTHER" id="PTHR30024:SF47">
    <property type="entry name" value="TAURINE-BINDING PERIPLASMIC PROTEIN"/>
    <property type="match status" value="1"/>
</dbReference>
<dbReference type="SUPFAM" id="SSF53850">
    <property type="entry name" value="Periplasmic binding protein-like II"/>
    <property type="match status" value="1"/>
</dbReference>
<feature type="transmembrane region" description="Helical" evidence="8">
    <location>
        <begin position="677"/>
        <end position="702"/>
    </location>
</feature>
<dbReference type="OrthoDB" id="3471445at2759"/>
<evidence type="ECO:0000256" key="4">
    <source>
        <dbReference type="ARBA" id="ARBA00022692"/>
    </source>
</evidence>
<feature type="transmembrane region" description="Helical" evidence="8">
    <location>
        <begin position="410"/>
        <end position="428"/>
    </location>
</feature>
<evidence type="ECO:0000259" key="11">
    <source>
        <dbReference type="Pfam" id="PF13813"/>
    </source>
</evidence>
<dbReference type="InParanoid" id="F0XKQ6"/>
<feature type="domain" description="Wax synthase" evidence="11">
    <location>
        <begin position="724"/>
        <end position="822"/>
    </location>
</feature>
<dbReference type="GO" id="GO:0042597">
    <property type="term" value="C:periplasmic space"/>
    <property type="evidence" value="ECO:0007669"/>
    <property type="project" value="UniProtKB-SubCell"/>
</dbReference>
<dbReference type="Pfam" id="PF09084">
    <property type="entry name" value="NMT1"/>
    <property type="match status" value="1"/>
</dbReference>
<dbReference type="GeneID" id="25981804"/>
<feature type="chain" id="PRO_5003260808" description="SsuA/THI5-like domain-containing protein" evidence="9">
    <location>
        <begin position="24"/>
        <end position="830"/>
    </location>
</feature>
<evidence type="ECO:0000256" key="8">
    <source>
        <dbReference type="SAM" id="Phobius"/>
    </source>
</evidence>
<feature type="transmembrane region" description="Helical" evidence="8">
    <location>
        <begin position="440"/>
        <end position="458"/>
    </location>
</feature>
<evidence type="ECO:0000259" key="10">
    <source>
        <dbReference type="Pfam" id="PF09084"/>
    </source>
</evidence>
<dbReference type="STRING" id="655863.F0XKQ6"/>
<dbReference type="EMBL" id="GL629788">
    <property type="protein sequence ID" value="EFX01712.1"/>
    <property type="molecule type" value="Genomic_DNA"/>
</dbReference>
<comment type="subcellular location">
    <subcellularLocation>
        <location evidence="1">Membrane</location>
        <topology evidence="1">Multi-pass membrane protein</topology>
    </subcellularLocation>
    <subcellularLocation>
        <location evidence="2">Periplasm</location>
    </subcellularLocation>
</comment>
<evidence type="ECO:0000256" key="5">
    <source>
        <dbReference type="ARBA" id="ARBA00022729"/>
    </source>
</evidence>
<feature type="domain" description="SsuA/THI5-like" evidence="10">
    <location>
        <begin position="38"/>
        <end position="247"/>
    </location>
</feature>
<keyword evidence="4 8" id="KW-0812">Transmembrane</keyword>
<evidence type="ECO:0000256" key="6">
    <source>
        <dbReference type="ARBA" id="ARBA00022989"/>
    </source>
</evidence>
<dbReference type="PROSITE" id="PS51257">
    <property type="entry name" value="PROKAR_LIPOPROTEIN"/>
    <property type="match status" value="1"/>
</dbReference>
<accession>F0XKQ6</accession>
<evidence type="ECO:0000313" key="12">
    <source>
        <dbReference type="EMBL" id="EFX01712.1"/>
    </source>
</evidence>
<dbReference type="PANTHER" id="PTHR30024">
    <property type="entry name" value="ALIPHATIC SULFONATES-BINDING PROTEIN-RELATED"/>
    <property type="match status" value="1"/>
</dbReference>
<dbReference type="AlphaFoldDB" id="F0XKQ6"/>
<keyword evidence="13" id="KW-1185">Reference proteome</keyword>
<evidence type="ECO:0000256" key="2">
    <source>
        <dbReference type="ARBA" id="ARBA00004418"/>
    </source>
</evidence>
<dbReference type="HOGENOM" id="CLU_341628_0_0_1"/>
<keyword evidence="7 8" id="KW-0472">Membrane</keyword>
<dbReference type="Pfam" id="PF13813">
    <property type="entry name" value="MBOAT_2"/>
    <property type="match status" value="1"/>
</dbReference>
<dbReference type="RefSeq" id="XP_014171194.1">
    <property type="nucleotide sequence ID" value="XM_014315719.1"/>
</dbReference>
<dbReference type="GO" id="GO:0016020">
    <property type="term" value="C:membrane"/>
    <property type="evidence" value="ECO:0007669"/>
    <property type="project" value="UniProtKB-SubCell"/>
</dbReference>
<evidence type="ECO:0000256" key="7">
    <source>
        <dbReference type="ARBA" id="ARBA00023136"/>
    </source>
</evidence>
<evidence type="ECO:0008006" key="14">
    <source>
        <dbReference type="Google" id="ProtNLM"/>
    </source>
</evidence>
<evidence type="ECO:0000313" key="13">
    <source>
        <dbReference type="Proteomes" id="UP000007796"/>
    </source>
</evidence>
<feature type="transmembrane region" description="Helical" evidence="8">
    <location>
        <begin position="646"/>
        <end position="665"/>
    </location>
</feature>
<keyword evidence="6 8" id="KW-1133">Transmembrane helix</keyword>
<gene>
    <name evidence="12" type="ORF">CMQ_8178</name>
</gene>
<feature type="transmembrane region" description="Helical" evidence="8">
    <location>
        <begin position="470"/>
        <end position="490"/>
    </location>
</feature>
<proteinExistence type="inferred from homology"/>
<reference evidence="12 13" key="1">
    <citation type="journal article" date="2011" name="Proc. Natl. Acad. Sci. U.S.A.">
        <title>Genome and transcriptome analyses of the mountain pine beetle-fungal symbiont Grosmannia clavigera, a lodgepole pine pathogen.</title>
        <authorList>
            <person name="DiGuistini S."/>
            <person name="Wang Y."/>
            <person name="Liao N.Y."/>
            <person name="Taylor G."/>
            <person name="Tanguay P."/>
            <person name="Feau N."/>
            <person name="Henrissat B."/>
            <person name="Chan S.K."/>
            <person name="Hesse-Orce U."/>
            <person name="Alamouti S.M."/>
            <person name="Tsui C.K.M."/>
            <person name="Docking R.T."/>
            <person name="Levasseur A."/>
            <person name="Haridas S."/>
            <person name="Robertson G."/>
            <person name="Birol I."/>
            <person name="Holt R.A."/>
            <person name="Marra M.A."/>
            <person name="Hamelin R.C."/>
            <person name="Hirst M."/>
            <person name="Jones S.J.M."/>
            <person name="Bohlmann J."/>
            <person name="Breuil C."/>
        </authorList>
    </citation>
    <scope>NUCLEOTIDE SEQUENCE [LARGE SCALE GENOMIC DNA]</scope>
    <source>
        <strain evidence="13">kw1407 / UAMH 11150</strain>
    </source>
</reference>
<sequence length="830" mass="89083">MRAQVTMPVRVLAMTCLVAGCLALDTVQYGAFLPTATYSVANQLGFFEAFGLDVVYNLVPNSVSAFNSLLDGDYDILTATVDNALNYRFNKAENVTVLGQLDQGPDLVVASIPSITAFSQLKGKPIMVDSPTSGYAYLLQDVLSANGLELANGDYYFMTVGGTATRYAALTSGALANGSAAYATILNYPFTVEGAALAAAEAPTVLARVSDLVAPITSSAFTVSETALASSATASLLTSFLAAMHGANRFLLDSANQDCSIAAIAAQVGITSAVAASEYSSAVNTVSGEIASGGNFTVSHDGITNDIDVRTKFGGFAGLAADFDWSAALQPGSGQLIDYAVRDAAIRLFNEQPYAGNCSQSAKVEAEDARKGDGGAEDFHRPAATLADYQREVLRRGFRDALALGQVRPLLLPWCIVPSFVLPALYLALPQQYGLQAARIPLAVAIVALNVSMLPSPWWPPVSSLNFASAYGAGLLAAWGSLWTLTVLVWTNPQRDAERVERRPALKLERNDINDINDVMALDASIAQSLQDGSAYFWQSFPADHSFLTRLDWTLDLVMAWRGTGWNWCISQLPRFRPPRHAHSAESVELDSMAIRSAAGFRRHRSYAAFVSSRLLAVVAGYLVLDIAAVVMTLDPFFVFGSLPEHLAPDLLHLLQLPPVLAFVYRYPALLSLYRAFLCLAGVVAGLYMYLSISHLALVLLLGRRGPLHWLTGSSTTRAELWHYPSIFGSFNQLLDHGLAGFWGGFWHQTFRVAFVAPTAWLVRLALLSPPRARNADIKTGSTHPVGLVIAFLQSGFLHAAGSSTSAGRARSLWWQQPLFFALAGAGIAV</sequence>
<evidence type="ECO:0000256" key="3">
    <source>
        <dbReference type="ARBA" id="ARBA00010742"/>
    </source>
</evidence>
<dbReference type="Gene3D" id="3.40.190.10">
    <property type="entry name" value="Periplasmic binding protein-like II"/>
    <property type="match status" value="2"/>
</dbReference>
<evidence type="ECO:0000256" key="1">
    <source>
        <dbReference type="ARBA" id="ARBA00004141"/>
    </source>
</evidence>
<dbReference type="Proteomes" id="UP000007796">
    <property type="component" value="Unassembled WGS sequence"/>
</dbReference>
<dbReference type="GO" id="GO:0042918">
    <property type="term" value="P:alkanesulfonate transmembrane transport"/>
    <property type="evidence" value="ECO:0007669"/>
    <property type="project" value="TreeGrafter"/>
</dbReference>
<comment type="similarity">
    <text evidence="3">Belongs to the bacterial solute-binding protein SsuA/TauA family.</text>
</comment>
<evidence type="ECO:0000256" key="9">
    <source>
        <dbReference type="SAM" id="SignalP"/>
    </source>
</evidence>
<feature type="signal peptide" evidence="9">
    <location>
        <begin position="1"/>
        <end position="23"/>
    </location>
</feature>
<dbReference type="InterPro" id="IPR015168">
    <property type="entry name" value="SsuA/THI5"/>
</dbReference>
<dbReference type="eggNOG" id="ENOG502SAIV">
    <property type="taxonomic scope" value="Eukaryota"/>
</dbReference>
<name>F0XKQ6_GROCL</name>
<feature type="transmembrane region" description="Helical" evidence="8">
    <location>
        <begin position="615"/>
        <end position="634"/>
    </location>
</feature>
<organism evidence="13">
    <name type="scientific">Grosmannia clavigera (strain kw1407 / UAMH 11150)</name>
    <name type="common">Blue stain fungus</name>
    <name type="synonym">Graphiocladiella clavigera</name>
    <dbReference type="NCBI Taxonomy" id="655863"/>
    <lineage>
        <taxon>Eukaryota</taxon>
        <taxon>Fungi</taxon>
        <taxon>Dikarya</taxon>
        <taxon>Ascomycota</taxon>
        <taxon>Pezizomycotina</taxon>
        <taxon>Sordariomycetes</taxon>
        <taxon>Sordariomycetidae</taxon>
        <taxon>Ophiostomatales</taxon>
        <taxon>Ophiostomataceae</taxon>
        <taxon>Leptographium</taxon>
    </lineage>
</organism>
<keyword evidence="5 9" id="KW-0732">Signal</keyword>
<dbReference type="InterPro" id="IPR032805">
    <property type="entry name" value="Wax_synthase_dom"/>
</dbReference>